<dbReference type="RefSeq" id="WP_188681672.1">
    <property type="nucleotide sequence ID" value="NZ_BMNY01000003.1"/>
</dbReference>
<keyword evidence="6" id="KW-1185">Reference proteome</keyword>
<dbReference type="GO" id="GO:0006567">
    <property type="term" value="P:L-threonine catabolic process"/>
    <property type="evidence" value="ECO:0007669"/>
    <property type="project" value="TreeGrafter"/>
</dbReference>
<proteinExistence type="predicted"/>
<sequence>MECRVFCLGCGRERHGLEARCSHCGSPFDIEVSGKYSDRLQDNFPYVSRWISLGEVQTPIVSAGGADFKLDYLSPTFSYKDRGARALVSFLRGRMDHGTINEDSSGNAGAAIAAYGSAAGFRVRIFTGSRAREEKIRQIESYGAEVVRVEGSREDVQRAAMGADGVYASHVLMPEFRDGIRTLAYEVFQQYSGSMPDRIFVPVSAGTLLLGLHRGLRHLLESGEIGSMPEIVGVQPEKVSPICHILEGRPYEPPVDGQSVADALVTQKPVLGVQVAEAVRQTGGTCVMVSDEEIMSAHAELSRAGLFCEVSSATVYAAYKKRKWQGRSLLVLTGAGLKTVMGY</sequence>
<evidence type="ECO:0000313" key="6">
    <source>
        <dbReference type="Proteomes" id="UP000632195"/>
    </source>
</evidence>
<feature type="domain" description="Tryptophan synthase beta chain-like PALP" evidence="4">
    <location>
        <begin position="51"/>
        <end position="333"/>
    </location>
</feature>
<name>A0AA37BSD8_9ARCH</name>
<comment type="cofactor">
    <cofactor evidence="1">
        <name>pyridoxal 5'-phosphate</name>
        <dbReference type="ChEBI" id="CHEBI:597326"/>
    </cofactor>
</comment>
<evidence type="ECO:0000256" key="3">
    <source>
        <dbReference type="ARBA" id="ARBA00023239"/>
    </source>
</evidence>
<dbReference type="InterPro" id="IPR000634">
    <property type="entry name" value="Ser/Thr_deHydtase_PyrdxlP-BS"/>
</dbReference>
<dbReference type="GO" id="GO:0009097">
    <property type="term" value="P:isoleucine biosynthetic process"/>
    <property type="evidence" value="ECO:0007669"/>
    <property type="project" value="TreeGrafter"/>
</dbReference>
<comment type="caution">
    <text evidence="5">The sequence shown here is derived from an EMBL/GenBank/DDBJ whole genome shotgun (WGS) entry which is preliminary data.</text>
</comment>
<dbReference type="Pfam" id="PF00291">
    <property type="entry name" value="PALP"/>
    <property type="match status" value="1"/>
</dbReference>
<accession>A0AA37BSD8</accession>
<evidence type="ECO:0000256" key="1">
    <source>
        <dbReference type="ARBA" id="ARBA00001933"/>
    </source>
</evidence>
<dbReference type="Proteomes" id="UP000632195">
    <property type="component" value="Unassembled WGS sequence"/>
</dbReference>
<keyword evidence="3" id="KW-0456">Lyase</keyword>
<dbReference type="NCBIfam" id="NF005035">
    <property type="entry name" value="PRK06450.1"/>
    <property type="match status" value="1"/>
</dbReference>
<dbReference type="InterPro" id="IPR001926">
    <property type="entry name" value="TrpB-like_PALP"/>
</dbReference>
<dbReference type="AlphaFoldDB" id="A0AA37BSD8"/>
<dbReference type="GO" id="GO:0030170">
    <property type="term" value="F:pyridoxal phosphate binding"/>
    <property type="evidence" value="ECO:0007669"/>
    <property type="project" value="InterPro"/>
</dbReference>
<organism evidence="5 6">
    <name type="scientific">Thermogymnomonas acidicola</name>
    <dbReference type="NCBI Taxonomy" id="399579"/>
    <lineage>
        <taxon>Archaea</taxon>
        <taxon>Methanobacteriati</taxon>
        <taxon>Thermoplasmatota</taxon>
        <taxon>Thermoplasmata</taxon>
        <taxon>Thermoplasmatales</taxon>
        <taxon>Thermogymnomonas</taxon>
    </lineage>
</organism>
<gene>
    <name evidence="5" type="ORF">GCM10007108_15390</name>
</gene>
<dbReference type="PANTHER" id="PTHR48078">
    <property type="entry name" value="THREONINE DEHYDRATASE, MITOCHONDRIAL-RELATED"/>
    <property type="match status" value="1"/>
</dbReference>
<evidence type="ECO:0000259" key="4">
    <source>
        <dbReference type="Pfam" id="PF00291"/>
    </source>
</evidence>
<dbReference type="Gene3D" id="3.40.50.1100">
    <property type="match status" value="2"/>
</dbReference>
<keyword evidence="2" id="KW-0663">Pyridoxal phosphate</keyword>
<dbReference type="InterPro" id="IPR050147">
    <property type="entry name" value="Ser/Thr_Dehydratase"/>
</dbReference>
<dbReference type="InterPro" id="IPR036052">
    <property type="entry name" value="TrpB-like_PALP_sf"/>
</dbReference>
<reference evidence="5" key="1">
    <citation type="journal article" date="2014" name="Int. J. Syst. Evol. Microbiol.">
        <title>Complete genome sequence of Corynebacterium casei LMG S-19264T (=DSM 44701T), isolated from a smear-ripened cheese.</title>
        <authorList>
            <consortium name="US DOE Joint Genome Institute (JGI-PGF)"/>
            <person name="Walter F."/>
            <person name="Albersmeier A."/>
            <person name="Kalinowski J."/>
            <person name="Ruckert C."/>
        </authorList>
    </citation>
    <scope>NUCLEOTIDE SEQUENCE</scope>
    <source>
        <strain evidence="5">JCM 13583</strain>
    </source>
</reference>
<dbReference type="EMBL" id="BMNY01000003">
    <property type="protein sequence ID" value="GGM78134.1"/>
    <property type="molecule type" value="Genomic_DNA"/>
</dbReference>
<dbReference type="GO" id="GO:0004794">
    <property type="term" value="F:threonine deaminase activity"/>
    <property type="evidence" value="ECO:0007669"/>
    <property type="project" value="TreeGrafter"/>
</dbReference>
<dbReference type="SUPFAM" id="SSF53686">
    <property type="entry name" value="Tryptophan synthase beta subunit-like PLP-dependent enzymes"/>
    <property type="match status" value="1"/>
</dbReference>
<evidence type="ECO:0000313" key="5">
    <source>
        <dbReference type="EMBL" id="GGM78134.1"/>
    </source>
</evidence>
<evidence type="ECO:0000256" key="2">
    <source>
        <dbReference type="ARBA" id="ARBA00022898"/>
    </source>
</evidence>
<dbReference type="PANTHER" id="PTHR48078:SF6">
    <property type="entry name" value="L-THREONINE DEHYDRATASE CATABOLIC TDCB"/>
    <property type="match status" value="1"/>
</dbReference>
<dbReference type="GO" id="GO:0006565">
    <property type="term" value="P:L-serine catabolic process"/>
    <property type="evidence" value="ECO:0007669"/>
    <property type="project" value="TreeGrafter"/>
</dbReference>
<reference evidence="5" key="2">
    <citation type="submission" date="2022-09" db="EMBL/GenBank/DDBJ databases">
        <authorList>
            <person name="Sun Q."/>
            <person name="Ohkuma M."/>
        </authorList>
    </citation>
    <scope>NUCLEOTIDE SEQUENCE</scope>
    <source>
        <strain evidence="5">JCM 13583</strain>
    </source>
</reference>
<dbReference type="PROSITE" id="PS00165">
    <property type="entry name" value="DEHYDRATASE_SER_THR"/>
    <property type="match status" value="1"/>
</dbReference>
<protein>
    <submittedName>
        <fullName evidence="5">Threonine synthase</fullName>
    </submittedName>
</protein>
<dbReference type="GO" id="GO:0003941">
    <property type="term" value="F:L-serine ammonia-lyase activity"/>
    <property type="evidence" value="ECO:0007669"/>
    <property type="project" value="TreeGrafter"/>
</dbReference>